<keyword evidence="3" id="KW-1185">Reference proteome</keyword>
<accession>A0A2U8FVV4</accession>
<keyword evidence="1" id="KW-0732">Signal</keyword>
<dbReference type="EMBL" id="CP029210">
    <property type="protein sequence ID" value="AWI55205.1"/>
    <property type="molecule type" value="Genomic_DNA"/>
</dbReference>
<gene>
    <name evidence="2" type="ORF">DEH84_10220</name>
</gene>
<feature type="signal peptide" evidence="1">
    <location>
        <begin position="1"/>
        <end position="29"/>
    </location>
</feature>
<evidence type="ECO:0000256" key="1">
    <source>
        <dbReference type="SAM" id="SignalP"/>
    </source>
</evidence>
<dbReference type="RefSeq" id="WP_109038320.1">
    <property type="nucleotide sequence ID" value="NZ_CP029210.1"/>
</dbReference>
<reference evidence="2 3" key="1">
    <citation type="submission" date="2018-05" db="EMBL/GenBank/DDBJ databases">
        <title>complete genome sequence of Aquabacterium olei NBRC 110486.</title>
        <authorList>
            <person name="Tang B."/>
            <person name="Chang J."/>
            <person name="Zhang L."/>
            <person name="Yang H."/>
        </authorList>
    </citation>
    <scope>NUCLEOTIDE SEQUENCE [LARGE SCALE GENOMIC DNA]</scope>
    <source>
        <strain evidence="2 3">NBRC 110486</strain>
    </source>
</reference>
<dbReference type="Proteomes" id="UP000244892">
    <property type="component" value="Chromosome"/>
</dbReference>
<dbReference type="KEGG" id="aon:DEH84_10220"/>
<feature type="chain" id="PRO_5015971067" evidence="1">
    <location>
        <begin position="30"/>
        <end position="389"/>
    </location>
</feature>
<protein>
    <submittedName>
        <fullName evidence="2">TIGR03790 family protein</fullName>
    </submittedName>
</protein>
<dbReference type="OrthoDB" id="420256at2"/>
<name>A0A2U8FVV4_9BURK</name>
<evidence type="ECO:0000313" key="2">
    <source>
        <dbReference type="EMBL" id="AWI55205.1"/>
    </source>
</evidence>
<proteinExistence type="predicted"/>
<sequence length="389" mass="42218">MHFSSFWRTLPCAALAALCVLTTSPSAVRAQDAAASAALRSSPAAAPSPVASRASQPARQWFKAPRVYGRLTVREVGLVINLDDPYSVQVGEYYAKARKIPEDQILRVRLPVRGELTVAEFDAFRQQVDAFFGEQTQALALAWRLPYAVGCNSLPGALALGYDAKLCSQTCAATRPSLYFGSDTTRPYTDYRVRLSMLLASRDVKGAKALIDRGVKADNTLGLKGGPTAHVHFVTTSDAIRSQRQLLFPPAGKLPQAGVEVFLDKTDALRHAERVLVYLTGRTHVDWLDTVDFLPGALGDHLTSFGGVLDRPHGQMTVLSWIDAGVTASYGTTSEPCAHLQKFPNPQALVLFYAQGATAIEAYWKSVAWPQQGLFVGEPLAAPFSRDEP</sequence>
<dbReference type="AlphaFoldDB" id="A0A2U8FVV4"/>
<evidence type="ECO:0000313" key="3">
    <source>
        <dbReference type="Proteomes" id="UP000244892"/>
    </source>
</evidence>
<organism evidence="2 3">
    <name type="scientific">Aquabacterium olei</name>
    <dbReference type="NCBI Taxonomy" id="1296669"/>
    <lineage>
        <taxon>Bacteria</taxon>
        <taxon>Pseudomonadati</taxon>
        <taxon>Pseudomonadota</taxon>
        <taxon>Betaproteobacteria</taxon>
        <taxon>Burkholderiales</taxon>
        <taxon>Aquabacterium</taxon>
    </lineage>
</organism>
<dbReference type="InterPro" id="IPR022265">
    <property type="entry name" value="CHP03790"/>
</dbReference>
<dbReference type="NCBIfam" id="TIGR03790">
    <property type="entry name" value="TIGR03790 family protein"/>
    <property type="match status" value="1"/>
</dbReference>